<protein>
    <submittedName>
        <fullName evidence="2">Uncharacterized protein</fullName>
    </submittedName>
</protein>
<dbReference type="RefSeq" id="XP_022403195.1">
    <property type="nucleotide sequence ID" value="XM_022540415.1"/>
</dbReference>
<dbReference type="Proteomes" id="UP000184300">
    <property type="component" value="Unassembled WGS sequence"/>
</dbReference>
<keyword evidence="1" id="KW-0812">Transmembrane</keyword>
<accession>A0A1L9VRI2</accession>
<keyword evidence="1" id="KW-1133">Transmembrane helix</keyword>
<dbReference type="VEuPathDB" id="FungiDB:ASPGLDRAFT_1235841"/>
<feature type="transmembrane region" description="Helical" evidence="1">
    <location>
        <begin position="7"/>
        <end position="27"/>
    </location>
</feature>
<feature type="transmembrane region" description="Helical" evidence="1">
    <location>
        <begin position="90"/>
        <end position="106"/>
    </location>
</feature>
<organism evidence="2 3">
    <name type="scientific">Aspergillus glaucus CBS 516.65</name>
    <dbReference type="NCBI Taxonomy" id="1160497"/>
    <lineage>
        <taxon>Eukaryota</taxon>
        <taxon>Fungi</taxon>
        <taxon>Dikarya</taxon>
        <taxon>Ascomycota</taxon>
        <taxon>Pezizomycotina</taxon>
        <taxon>Eurotiomycetes</taxon>
        <taxon>Eurotiomycetidae</taxon>
        <taxon>Eurotiales</taxon>
        <taxon>Aspergillaceae</taxon>
        <taxon>Aspergillus</taxon>
        <taxon>Aspergillus subgen. Aspergillus</taxon>
    </lineage>
</organism>
<sequence>MRSLRPGSYFFFQFLSTFLFSFFFSVAPPPLCIPGSYTQKKEERKRLDATFFFIVYGLSDSDWTRNEYTACFVFVFFFFLPFFESPFPLSCAWLCLFSFVFIMGYGF</sequence>
<keyword evidence="3" id="KW-1185">Reference proteome</keyword>
<keyword evidence="1" id="KW-0472">Membrane</keyword>
<evidence type="ECO:0000313" key="3">
    <source>
        <dbReference type="Proteomes" id="UP000184300"/>
    </source>
</evidence>
<evidence type="ECO:0000313" key="2">
    <source>
        <dbReference type="EMBL" id="OJJ86506.1"/>
    </source>
</evidence>
<gene>
    <name evidence="2" type="ORF">ASPGLDRAFT_1235841</name>
</gene>
<name>A0A1L9VRI2_ASPGL</name>
<dbReference type="AlphaFoldDB" id="A0A1L9VRI2"/>
<evidence type="ECO:0000256" key="1">
    <source>
        <dbReference type="SAM" id="Phobius"/>
    </source>
</evidence>
<reference evidence="3" key="1">
    <citation type="journal article" date="2017" name="Genome Biol.">
        <title>Comparative genomics reveals high biological diversity and specific adaptations in the industrially and medically important fungal genus Aspergillus.</title>
        <authorList>
            <person name="de Vries R.P."/>
            <person name="Riley R."/>
            <person name="Wiebenga A."/>
            <person name="Aguilar-Osorio G."/>
            <person name="Amillis S."/>
            <person name="Uchima C.A."/>
            <person name="Anderluh G."/>
            <person name="Asadollahi M."/>
            <person name="Askin M."/>
            <person name="Barry K."/>
            <person name="Battaglia E."/>
            <person name="Bayram O."/>
            <person name="Benocci T."/>
            <person name="Braus-Stromeyer S.A."/>
            <person name="Caldana C."/>
            <person name="Canovas D."/>
            <person name="Cerqueira G.C."/>
            <person name="Chen F."/>
            <person name="Chen W."/>
            <person name="Choi C."/>
            <person name="Clum A."/>
            <person name="Dos Santos R.A."/>
            <person name="Damasio A.R."/>
            <person name="Diallinas G."/>
            <person name="Emri T."/>
            <person name="Fekete E."/>
            <person name="Flipphi M."/>
            <person name="Freyberg S."/>
            <person name="Gallo A."/>
            <person name="Gournas C."/>
            <person name="Habgood R."/>
            <person name="Hainaut M."/>
            <person name="Harispe M.L."/>
            <person name="Henrissat B."/>
            <person name="Hilden K.S."/>
            <person name="Hope R."/>
            <person name="Hossain A."/>
            <person name="Karabika E."/>
            <person name="Karaffa L."/>
            <person name="Karanyi Z."/>
            <person name="Krasevec N."/>
            <person name="Kuo A."/>
            <person name="Kusch H."/>
            <person name="LaButti K."/>
            <person name="Lagendijk E.L."/>
            <person name="Lapidus A."/>
            <person name="Levasseur A."/>
            <person name="Lindquist E."/>
            <person name="Lipzen A."/>
            <person name="Logrieco A.F."/>
            <person name="MacCabe A."/>
            <person name="Maekelae M.R."/>
            <person name="Malavazi I."/>
            <person name="Melin P."/>
            <person name="Meyer V."/>
            <person name="Mielnichuk N."/>
            <person name="Miskei M."/>
            <person name="Molnar A.P."/>
            <person name="Mule G."/>
            <person name="Ngan C.Y."/>
            <person name="Orejas M."/>
            <person name="Orosz E."/>
            <person name="Ouedraogo J.P."/>
            <person name="Overkamp K.M."/>
            <person name="Park H.-S."/>
            <person name="Perrone G."/>
            <person name="Piumi F."/>
            <person name="Punt P.J."/>
            <person name="Ram A.F."/>
            <person name="Ramon A."/>
            <person name="Rauscher S."/>
            <person name="Record E."/>
            <person name="Riano-Pachon D.M."/>
            <person name="Robert V."/>
            <person name="Roehrig J."/>
            <person name="Ruller R."/>
            <person name="Salamov A."/>
            <person name="Salih N.S."/>
            <person name="Samson R.A."/>
            <person name="Sandor E."/>
            <person name="Sanguinetti M."/>
            <person name="Schuetze T."/>
            <person name="Sepcic K."/>
            <person name="Shelest E."/>
            <person name="Sherlock G."/>
            <person name="Sophianopoulou V."/>
            <person name="Squina F.M."/>
            <person name="Sun H."/>
            <person name="Susca A."/>
            <person name="Todd R.B."/>
            <person name="Tsang A."/>
            <person name="Unkles S.E."/>
            <person name="van de Wiele N."/>
            <person name="van Rossen-Uffink D."/>
            <person name="Oliveira J.V."/>
            <person name="Vesth T.C."/>
            <person name="Visser J."/>
            <person name="Yu J.-H."/>
            <person name="Zhou M."/>
            <person name="Andersen M.R."/>
            <person name="Archer D.B."/>
            <person name="Baker S.E."/>
            <person name="Benoit I."/>
            <person name="Brakhage A.A."/>
            <person name="Braus G.H."/>
            <person name="Fischer R."/>
            <person name="Frisvad J.C."/>
            <person name="Goldman G.H."/>
            <person name="Houbraken J."/>
            <person name="Oakley B."/>
            <person name="Pocsi I."/>
            <person name="Scazzocchio C."/>
            <person name="Seiboth B."/>
            <person name="vanKuyk P.A."/>
            <person name="Wortman J."/>
            <person name="Dyer P.S."/>
            <person name="Grigoriev I.V."/>
        </authorList>
    </citation>
    <scope>NUCLEOTIDE SEQUENCE [LARGE SCALE GENOMIC DNA]</scope>
    <source>
        <strain evidence="3">CBS 516.65</strain>
    </source>
</reference>
<proteinExistence type="predicted"/>
<dbReference type="EMBL" id="KV878892">
    <property type="protein sequence ID" value="OJJ86506.1"/>
    <property type="molecule type" value="Genomic_DNA"/>
</dbReference>
<dbReference type="GeneID" id="34456676"/>